<feature type="domain" description="Macro" evidence="1">
    <location>
        <begin position="63"/>
        <end position="238"/>
    </location>
</feature>
<dbReference type="OMA" id="PYYNETA"/>
<dbReference type="GO" id="GO:0005654">
    <property type="term" value="C:nucleoplasm"/>
    <property type="evidence" value="ECO:0007669"/>
    <property type="project" value="TreeGrafter"/>
</dbReference>
<evidence type="ECO:0000259" key="1">
    <source>
        <dbReference type="PROSITE" id="PS51154"/>
    </source>
</evidence>
<dbReference type="EMBL" id="LNIX01000005">
    <property type="protein sequence ID" value="OXA53754.1"/>
    <property type="molecule type" value="Genomic_DNA"/>
</dbReference>
<dbReference type="PANTHER" id="PTHR11106">
    <property type="entry name" value="GANGLIOSIDE INDUCED DIFFERENTIATION ASSOCIATED PROTEIN 2-RELATED"/>
    <property type="match status" value="1"/>
</dbReference>
<proteinExistence type="predicted"/>
<dbReference type="GO" id="GO:0042278">
    <property type="term" value="P:purine nucleoside metabolic process"/>
    <property type="evidence" value="ECO:0007669"/>
    <property type="project" value="TreeGrafter"/>
</dbReference>
<dbReference type="Gene3D" id="3.40.220.10">
    <property type="entry name" value="Leucine Aminopeptidase, subunit E, domain 1"/>
    <property type="match status" value="1"/>
</dbReference>
<dbReference type="Pfam" id="PF01661">
    <property type="entry name" value="Macro"/>
    <property type="match status" value="1"/>
</dbReference>
<accession>A0A226E9H0</accession>
<dbReference type="GO" id="GO:0140291">
    <property type="term" value="P:peptidyl-glutamate ADP-deribosylation"/>
    <property type="evidence" value="ECO:0007669"/>
    <property type="project" value="TreeGrafter"/>
</dbReference>
<dbReference type="SMART" id="SM00506">
    <property type="entry name" value="A1pp"/>
    <property type="match status" value="1"/>
</dbReference>
<dbReference type="OrthoDB" id="6133115at2759"/>
<dbReference type="GO" id="GO:0140293">
    <property type="term" value="F:ADP-ribosylglutamate hydrolase activity"/>
    <property type="evidence" value="ECO:0007669"/>
    <property type="project" value="TreeGrafter"/>
</dbReference>
<gene>
    <name evidence="2" type="ORF">Fcan01_11051</name>
</gene>
<comment type="caution">
    <text evidence="2">The sequence shown here is derived from an EMBL/GenBank/DDBJ whole genome shotgun (WGS) entry which is preliminary data.</text>
</comment>
<dbReference type="InterPro" id="IPR002589">
    <property type="entry name" value="Macro_dom"/>
</dbReference>
<evidence type="ECO:0000313" key="2">
    <source>
        <dbReference type="EMBL" id="OXA53754.1"/>
    </source>
</evidence>
<dbReference type="InterPro" id="IPR043472">
    <property type="entry name" value="Macro_dom-like"/>
</dbReference>
<name>A0A226E9H0_FOLCA</name>
<protein>
    <submittedName>
        <fullName evidence="2">O-acetyl-ADP-ribose deacetylase MACROD2</fullName>
    </submittedName>
</protein>
<sequence>MLASAVLETIKKVKDKFLSMDLSSKRKLYACKEDFLTLSRIPSWADYVAEKGLVSEVSEEQDEKAFSHDSEINSKVSLWQGDITRLEIDCIVNAANQSLLGGGGVDGCIHAAAGEDLLLECESLNGCETGQAKITGGYKLPAKYVIHTVGPQCQDWKLLKSAYSSTLKLMKENNIKTIAFPSISTGIYGYPIEHASHVALKTVRDFVKQNKEHVDRVIFTVFSDADREVYEKNMFAYFPTEQEK</sequence>
<reference evidence="2 3" key="1">
    <citation type="submission" date="2015-12" db="EMBL/GenBank/DDBJ databases">
        <title>The genome of Folsomia candida.</title>
        <authorList>
            <person name="Faddeeva A."/>
            <person name="Derks M.F."/>
            <person name="Anvar Y."/>
            <person name="Smit S."/>
            <person name="Van Straalen N."/>
            <person name="Roelofs D."/>
        </authorList>
    </citation>
    <scope>NUCLEOTIDE SEQUENCE [LARGE SCALE GENOMIC DNA]</scope>
    <source>
        <strain evidence="2 3">VU population</strain>
        <tissue evidence="2">Whole body</tissue>
    </source>
</reference>
<dbReference type="Proteomes" id="UP000198287">
    <property type="component" value="Unassembled WGS sequence"/>
</dbReference>
<dbReference type="PANTHER" id="PTHR11106:SF27">
    <property type="entry name" value="MACRO DOMAIN-CONTAINING PROTEIN"/>
    <property type="match status" value="1"/>
</dbReference>
<organism evidence="2 3">
    <name type="scientific">Folsomia candida</name>
    <name type="common">Springtail</name>
    <dbReference type="NCBI Taxonomy" id="158441"/>
    <lineage>
        <taxon>Eukaryota</taxon>
        <taxon>Metazoa</taxon>
        <taxon>Ecdysozoa</taxon>
        <taxon>Arthropoda</taxon>
        <taxon>Hexapoda</taxon>
        <taxon>Collembola</taxon>
        <taxon>Entomobryomorpha</taxon>
        <taxon>Isotomoidea</taxon>
        <taxon>Isotomidae</taxon>
        <taxon>Proisotominae</taxon>
        <taxon>Folsomia</taxon>
    </lineage>
</organism>
<dbReference type="GO" id="GO:0006974">
    <property type="term" value="P:DNA damage response"/>
    <property type="evidence" value="ECO:0007669"/>
    <property type="project" value="TreeGrafter"/>
</dbReference>
<evidence type="ECO:0000313" key="3">
    <source>
        <dbReference type="Proteomes" id="UP000198287"/>
    </source>
</evidence>
<dbReference type="SUPFAM" id="SSF52949">
    <property type="entry name" value="Macro domain-like"/>
    <property type="match status" value="1"/>
</dbReference>
<dbReference type="CDD" id="cd02908">
    <property type="entry name" value="Macro_OAADPr_deacetylase"/>
    <property type="match status" value="1"/>
</dbReference>
<dbReference type="PROSITE" id="PS51154">
    <property type="entry name" value="MACRO"/>
    <property type="match status" value="1"/>
</dbReference>
<keyword evidence="3" id="KW-1185">Reference proteome</keyword>
<dbReference type="AlphaFoldDB" id="A0A226E9H0"/>